<dbReference type="Pfam" id="PF13952">
    <property type="entry name" value="DUF4216"/>
    <property type="match status" value="1"/>
</dbReference>
<dbReference type="PANTHER" id="PTHR10775">
    <property type="entry name" value="OS08G0208400 PROTEIN"/>
    <property type="match status" value="1"/>
</dbReference>
<dbReference type="Pfam" id="PF13963">
    <property type="entry name" value="Transpos_assoc"/>
    <property type="match status" value="1"/>
</dbReference>
<evidence type="ECO:0000259" key="3">
    <source>
        <dbReference type="Pfam" id="PF13960"/>
    </source>
</evidence>
<dbReference type="InterPro" id="IPR029480">
    <property type="entry name" value="Transpos_assoc"/>
</dbReference>
<evidence type="ECO:0000313" key="5">
    <source>
        <dbReference type="EMBL" id="PNX95471.1"/>
    </source>
</evidence>
<gene>
    <name evidence="5" type="ORF">L195_g018663</name>
</gene>
<feature type="domain" description="DUF4216" evidence="2">
    <location>
        <begin position="949"/>
        <end position="1023"/>
    </location>
</feature>
<dbReference type="InterPro" id="IPR025312">
    <property type="entry name" value="DUF4216"/>
</dbReference>
<dbReference type="PANTHER" id="PTHR10775:SF193">
    <property type="entry name" value="DUF4216 DOMAIN-CONTAINING PROTEIN"/>
    <property type="match status" value="1"/>
</dbReference>
<feature type="compositionally biased region" description="Acidic residues" evidence="1">
    <location>
        <begin position="138"/>
        <end position="158"/>
    </location>
</feature>
<reference evidence="5 6" key="2">
    <citation type="journal article" date="2017" name="Front. Plant Sci.">
        <title>Gene Classification and Mining of Molecular Markers Useful in Red Clover (Trifolium pratense) Breeding.</title>
        <authorList>
            <person name="Istvanek J."/>
            <person name="Dluhosova J."/>
            <person name="Dluhos P."/>
            <person name="Patkova L."/>
            <person name="Nedelnik J."/>
            <person name="Repkova J."/>
        </authorList>
    </citation>
    <scope>NUCLEOTIDE SEQUENCE [LARGE SCALE GENOMIC DNA]</scope>
    <source>
        <strain evidence="6">cv. Tatra</strain>
        <tissue evidence="5">Young leaves</tissue>
    </source>
</reference>
<accession>A0A2K3MXE5</accession>
<dbReference type="InterPro" id="IPR025452">
    <property type="entry name" value="DUF4218"/>
</dbReference>
<evidence type="ECO:0000259" key="2">
    <source>
        <dbReference type="Pfam" id="PF13952"/>
    </source>
</evidence>
<sequence length="1080" mass="124996">ELLLKMNGYPPDRSWVYDRLNPRRGGLKPAFISGVKEFVRKAKSRPQFVSDGGIRCPCDRCTCRRIQSACRVKLHLYKYGFKPNYLYWTGHGEEIPRIDPNNVPSSSGHMDNEDPFTLMQHMVEDAFDHSTYDFQSMGDEDNEEEINEEPPNDDDQDFYDLLTTANRPLYEGASDSKLSMSVKLMACKTNWNIPQKCLDFIASMLIDVCPSKDLLPKNFYQAEKMVSKLGLNSEKIDCCPNGCMLFYKDNSADRECRFCHEPRYLPRKTGIGNYKDIPAKRMFYMPITPRLKRLYASMETSAKMVWHHNRPSSGILRHPSDGEAWKHFDAMYPDFASEPRNVRLGLCSDGFTPYIQASSSPYSCWPVVVTPYNLPPEMCMSKPFMFLTCIIPGPSNPKGNIDVYLQPLIDELKQLWSQGALTYDMSKKQNFVMRATLMWTVNDFPAYSMLSGWSTQGKLACPVCMDGNKAFTLKNGGKNSWFDSHRRFLPHNHAFRKSKKGFTKDKVVKDDPPPILTGEEIFCWVHNFPRVVDGPVSKLPGYGDRHNWIKRSIFWDLPYWKDNLLRHNLDVMHIEKNFFDNVFNTVMNVKKKTKDNDKARRDLAIICQRSDLELIEHDNGKTTKPKANYCFSSNEAKKVCEWIKELKMPDGYASNLARCADVNKGQMHGMKSHDCHVFMECLLPFAFSSLPDFVWKPLTELSQFFKGLCSNTLREDELIKLGENIPFIICKLERIFPPGFFNSMEHLPVHLPYEAKLGGPVQYRWMYPFERMMGDYKRTVKNKARVEGSISARLNDAVTTTLSISNQLGRPSGKPQTHWLSDVEKRSAHVHILINCNEVKPYIDAFFHYNSINEEDPASQARIHGEFPEWFRAYATNEANGVTDPNLISLAWGPESKAISWHKYFINGYKFHTDAWSQGKKTINSGVYVKGFTGGGEDDFYGVIQHIFELQYHKFPHKIALFYCQWFDPRQNRGTKVHPHYDIVDIKMNRKYDLYDPFIIAQKARQVYYVPYPEMRRDKRGWCAVIKTKPRGRVEVDEVDENIPYQNEDMTHVEQLNEIEEMDGLHDETNTDEEADLMST</sequence>
<dbReference type="Proteomes" id="UP000236291">
    <property type="component" value="Unassembled WGS sequence"/>
</dbReference>
<organism evidence="5 6">
    <name type="scientific">Trifolium pratense</name>
    <name type="common">Red clover</name>
    <dbReference type="NCBI Taxonomy" id="57577"/>
    <lineage>
        <taxon>Eukaryota</taxon>
        <taxon>Viridiplantae</taxon>
        <taxon>Streptophyta</taxon>
        <taxon>Embryophyta</taxon>
        <taxon>Tracheophyta</taxon>
        <taxon>Spermatophyta</taxon>
        <taxon>Magnoliopsida</taxon>
        <taxon>eudicotyledons</taxon>
        <taxon>Gunneridae</taxon>
        <taxon>Pentapetalae</taxon>
        <taxon>rosids</taxon>
        <taxon>fabids</taxon>
        <taxon>Fabales</taxon>
        <taxon>Fabaceae</taxon>
        <taxon>Papilionoideae</taxon>
        <taxon>50 kb inversion clade</taxon>
        <taxon>NPAAA clade</taxon>
        <taxon>Hologalegina</taxon>
        <taxon>IRL clade</taxon>
        <taxon>Trifolieae</taxon>
        <taxon>Trifolium</taxon>
    </lineage>
</organism>
<dbReference type="Pfam" id="PF13960">
    <property type="entry name" value="DUF4218"/>
    <property type="match status" value="1"/>
</dbReference>
<evidence type="ECO:0000313" key="6">
    <source>
        <dbReference type="Proteomes" id="UP000236291"/>
    </source>
</evidence>
<evidence type="ECO:0008006" key="7">
    <source>
        <dbReference type="Google" id="ProtNLM"/>
    </source>
</evidence>
<feature type="domain" description="DUF4218" evidence="3">
    <location>
        <begin position="708"/>
        <end position="803"/>
    </location>
</feature>
<feature type="non-terminal residue" evidence="5">
    <location>
        <position position="1"/>
    </location>
</feature>
<dbReference type="EMBL" id="ASHM01013505">
    <property type="protein sequence ID" value="PNX95471.1"/>
    <property type="molecule type" value="Genomic_DNA"/>
</dbReference>
<dbReference type="Pfam" id="PF02992">
    <property type="entry name" value="Transposase_21"/>
    <property type="match status" value="1"/>
</dbReference>
<proteinExistence type="predicted"/>
<dbReference type="InterPro" id="IPR004242">
    <property type="entry name" value="Transposase_21"/>
</dbReference>
<feature type="domain" description="Transposase-associated" evidence="4">
    <location>
        <begin position="13"/>
        <end position="93"/>
    </location>
</feature>
<evidence type="ECO:0000259" key="4">
    <source>
        <dbReference type="Pfam" id="PF13963"/>
    </source>
</evidence>
<feature type="region of interest" description="Disordered" evidence="1">
    <location>
        <begin position="133"/>
        <end position="158"/>
    </location>
</feature>
<comment type="caution">
    <text evidence="5">The sequence shown here is derived from an EMBL/GenBank/DDBJ whole genome shotgun (WGS) entry which is preliminary data.</text>
</comment>
<dbReference type="AlphaFoldDB" id="A0A2K3MXE5"/>
<reference evidence="5 6" key="1">
    <citation type="journal article" date="2014" name="Am. J. Bot.">
        <title>Genome assembly and annotation for red clover (Trifolium pratense; Fabaceae).</title>
        <authorList>
            <person name="Istvanek J."/>
            <person name="Jaros M."/>
            <person name="Krenek A."/>
            <person name="Repkova J."/>
        </authorList>
    </citation>
    <scope>NUCLEOTIDE SEQUENCE [LARGE SCALE GENOMIC DNA]</scope>
    <source>
        <strain evidence="6">cv. Tatra</strain>
        <tissue evidence="5">Young leaves</tissue>
    </source>
</reference>
<protein>
    <recommendedName>
        <fullName evidence="7">Transposase-associated domain-containing protein</fullName>
    </recommendedName>
</protein>
<evidence type="ECO:0000256" key="1">
    <source>
        <dbReference type="SAM" id="MobiDB-lite"/>
    </source>
</evidence>
<name>A0A2K3MXE5_TRIPR</name>